<gene>
    <name evidence="7" type="ORF">CVT25_007082</name>
</gene>
<dbReference type="Pfam" id="PF00067">
    <property type="entry name" value="p450"/>
    <property type="match status" value="1"/>
</dbReference>
<dbReference type="PANTHER" id="PTHR24291">
    <property type="entry name" value="CYTOCHROME P450 FAMILY 4"/>
    <property type="match status" value="1"/>
</dbReference>
<dbReference type="GO" id="GO:0004497">
    <property type="term" value="F:monooxygenase activity"/>
    <property type="evidence" value="ECO:0007669"/>
    <property type="project" value="UniProtKB-KW"/>
</dbReference>
<comment type="similarity">
    <text evidence="1">Belongs to the cytochrome P450 family.</text>
</comment>
<dbReference type="PANTHER" id="PTHR24291:SF50">
    <property type="entry name" value="BIFUNCTIONAL ALBAFLAVENONE MONOOXYGENASE_TERPENE SYNTHASE"/>
    <property type="match status" value="1"/>
</dbReference>
<dbReference type="Gene3D" id="1.10.630.10">
    <property type="entry name" value="Cytochrome P450"/>
    <property type="match status" value="1"/>
</dbReference>
<name>A0A409WVM5_PSICY</name>
<keyword evidence="2" id="KW-0349">Heme</keyword>
<dbReference type="SUPFAM" id="SSF48264">
    <property type="entry name" value="Cytochrome P450"/>
    <property type="match status" value="1"/>
</dbReference>
<comment type="caution">
    <text evidence="7">The sequence shown here is derived from an EMBL/GenBank/DDBJ whole genome shotgun (WGS) entry which is preliminary data.</text>
</comment>
<reference evidence="7 8" key="1">
    <citation type="journal article" date="2018" name="Evol. Lett.">
        <title>Horizontal gene cluster transfer increased hallucinogenic mushroom diversity.</title>
        <authorList>
            <person name="Reynolds H.T."/>
            <person name="Vijayakumar V."/>
            <person name="Gluck-Thaler E."/>
            <person name="Korotkin H.B."/>
            <person name="Matheny P.B."/>
            <person name="Slot J.C."/>
        </authorList>
    </citation>
    <scope>NUCLEOTIDE SEQUENCE [LARGE SCALE GENOMIC DNA]</scope>
    <source>
        <strain evidence="7 8">2631</strain>
    </source>
</reference>
<evidence type="ECO:0000256" key="2">
    <source>
        <dbReference type="ARBA" id="ARBA00022617"/>
    </source>
</evidence>
<evidence type="ECO:0000256" key="5">
    <source>
        <dbReference type="ARBA" id="ARBA00023004"/>
    </source>
</evidence>
<keyword evidence="4" id="KW-0560">Oxidoreductase</keyword>
<dbReference type="InParanoid" id="A0A409WVM5"/>
<dbReference type="STRING" id="93625.A0A409WVM5"/>
<evidence type="ECO:0008006" key="9">
    <source>
        <dbReference type="Google" id="ProtNLM"/>
    </source>
</evidence>
<dbReference type="PRINTS" id="PR00385">
    <property type="entry name" value="P450"/>
</dbReference>
<dbReference type="InterPro" id="IPR050196">
    <property type="entry name" value="Cytochrome_P450_Monoox"/>
</dbReference>
<accession>A0A409WVM5</accession>
<keyword evidence="8" id="KW-1185">Reference proteome</keyword>
<evidence type="ECO:0000313" key="7">
    <source>
        <dbReference type="EMBL" id="PPQ82511.1"/>
    </source>
</evidence>
<dbReference type="GO" id="GO:0005506">
    <property type="term" value="F:iron ion binding"/>
    <property type="evidence" value="ECO:0007669"/>
    <property type="project" value="InterPro"/>
</dbReference>
<dbReference type="AlphaFoldDB" id="A0A409WVM5"/>
<organism evidence="7 8">
    <name type="scientific">Psilocybe cyanescens</name>
    <dbReference type="NCBI Taxonomy" id="93625"/>
    <lineage>
        <taxon>Eukaryota</taxon>
        <taxon>Fungi</taxon>
        <taxon>Dikarya</taxon>
        <taxon>Basidiomycota</taxon>
        <taxon>Agaricomycotina</taxon>
        <taxon>Agaricomycetes</taxon>
        <taxon>Agaricomycetidae</taxon>
        <taxon>Agaricales</taxon>
        <taxon>Agaricineae</taxon>
        <taxon>Strophariaceae</taxon>
        <taxon>Psilocybe</taxon>
    </lineage>
</organism>
<keyword evidence="6" id="KW-0503">Monooxygenase</keyword>
<dbReference type="InterPro" id="IPR001128">
    <property type="entry name" value="Cyt_P450"/>
</dbReference>
<proteinExistence type="inferred from homology"/>
<evidence type="ECO:0000313" key="8">
    <source>
        <dbReference type="Proteomes" id="UP000283269"/>
    </source>
</evidence>
<dbReference type="GO" id="GO:0020037">
    <property type="term" value="F:heme binding"/>
    <property type="evidence" value="ECO:0007669"/>
    <property type="project" value="InterPro"/>
</dbReference>
<dbReference type="EMBL" id="NHYD01003126">
    <property type="protein sequence ID" value="PPQ82511.1"/>
    <property type="molecule type" value="Genomic_DNA"/>
</dbReference>
<sequence>MLWLADADAIKEIISSRTRFPKPTELYKVLRVLGPNIIAADAEDWKKFRRICSPAFSERNSRHVWETTFETVLSILDAYPNADDYIVVDNASELTLPIALSVLATAGLGQSKDYFKIIDKTSSGTRPHKLSFRQALEVVAHDLWIKIGLSSWMYILHPRFRKLRHAFNELEVYLREMIEDCRNNRNVEQKADLFNLLLEANSESTMDGSVSLTDEELLGNLFTFVLGGHEGTAYTLCFALAALAVYSEEQELVFKEVQRVLGSSDGQFPGYEDMASLRYTMAVINETLRMFPPVNVIPKYSAADTILPTRNKEGAIELIPVPQGTRVVIHTTGLHYNRSRSCLGRKFFETESVAALALIVSRYKITVKEEPQFSKETFEERKARIFKCRNILTLTPDRVPLVFTRRQSD</sequence>
<evidence type="ECO:0000256" key="3">
    <source>
        <dbReference type="ARBA" id="ARBA00022723"/>
    </source>
</evidence>
<evidence type="ECO:0000256" key="4">
    <source>
        <dbReference type="ARBA" id="ARBA00023002"/>
    </source>
</evidence>
<evidence type="ECO:0000256" key="1">
    <source>
        <dbReference type="ARBA" id="ARBA00010617"/>
    </source>
</evidence>
<dbReference type="OrthoDB" id="1470350at2759"/>
<keyword evidence="5" id="KW-0408">Iron</keyword>
<dbReference type="InterPro" id="IPR036396">
    <property type="entry name" value="Cyt_P450_sf"/>
</dbReference>
<protein>
    <recommendedName>
        <fullName evidence="9">Cytochrome P450</fullName>
    </recommendedName>
</protein>
<keyword evidence="3" id="KW-0479">Metal-binding</keyword>
<dbReference type="Proteomes" id="UP000283269">
    <property type="component" value="Unassembled WGS sequence"/>
</dbReference>
<dbReference type="GO" id="GO:0016705">
    <property type="term" value="F:oxidoreductase activity, acting on paired donors, with incorporation or reduction of molecular oxygen"/>
    <property type="evidence" value="ECO:0007669"/>
    <property type="project" value="InterPro"/>
</dbReference>
<evidence type="ECO:0000256" key="6">
    <source>
        <dbReference type="ARBA" id="ARBA00023033"/>
    </source>
</evidence>